<dbReference type="Proteomes" id="UP000805649">
    <property type="component" value="Unassembled WGS sequence"/>
</dbReference>
<reference evidence="1 2" key="1">
    <citation type="journal article" date="2020" name="Phytopathology">
        <title>Genome Sequence Resources of Colletotrichum truncatum, C. plurivorum, C. musicola, and C. sojae: Four Species Pathogenic to Soybean (Glycine max).</title>
        <authorList>
            <person name="Rogerio F."/>
            <person name="Boufleur T.R."/>
            <person name="Ciampi-Guillardi M."/>
            <person name="Sukno S.A."/>
            <person name="Thon M.R."/>
            <person name="Massola Junior N.S."/>
            <person name="Baroncelli R."/>
        </authorList>
    </citation>
    <scope>NUCLEOTIDE SEQUENCE [LARGE SCALE GENOMIC DNA]</scope>
    <source>
        <strain evidence="1 2">CMES1059</strain>
    </source>
</reference>
<sequence>MQLKALALLAFAALAAAAPGTELNKRAPTKAECCCCYGGPSVGCAATLDCSDISTSTCFHTVCPF</sequence>
<accession>A0ACC3YIX4</accession>
<keyword evidence="2" id="KW-1185">Reference proteome</keyword>
<evidence type="ECO:0000313" key="2">
    <source>
        <dbReference type="Proteomes" id="UP000805649"/>
    </source>
</evidence>
<proteinExistence type="predicted"/>
<gene>
    <name evidence="1" type="ORF">CTRU02_212780</name>
</gene>
<protein>
    <submittedName>
        <fullName evidence="1">Uncharacterized protein</fullName>
    </submittedName>
</protein>
<organism evidence="1 2">
    <name type="scientific">Colletotrichum truncatum</name>
    <name type="common">Anthracnose fungus</name>
    <name type="synonym">Colletotrichum capsici</name>
    <dbReference type="NCBI Taxonomy" id="5467"/>
    <lineage>
        <taxon>Eukaryota</taxon>
        <taxon>Fungi</taxon>
        <taxon>Dikarya</taxon>
        <taxon>Ascomycota</taxon>
        <taxon>Pezizomycotina</taxon>
        <taxon>Sordariomycetes</taxon>
        <taxon>Hypocreomycetidae</taxon>
        <taxon>Glomerellales</taxon>
        <taxon>Glomerellaceae</taxon>
        <taxon>Colletotrichum</taxon>
        <taxon>Colletotrichum truncatum species complex</taxon>
    </lineage>
</organism>
<evidence type="ECO:0000313" key="1">
    <source>
        <dbReference type="EMBL" id="KAL0931827.1"/>
    </source>
</evidence>
<dbReference type="EMBL" id="VUJX02000009">
    <property type="protein sequence ID" value="KAL0931827.1"/>
    <property type="molecule type" value="Genomic_DNA"/>
</dbReference>
<name>A0ACC3YIX4_COLTU</name>
<comment type="caution">
    <text evidence="1">The sequence shown here is derived from an EMBL/GenBank/DDBJ whole genome shotgun (WGS) entry which is preliminary data.</text>
</comment>